<feature type="binding site" evidence="8">
    <location>
        <position position="63"/>
    </location>
    <ligand>
        <name>FMN</name>
        <dbReference type="ChEBI" id="CHEBI:58210"/>
        <note>ligand shared between dimeric partners</note>
    </ligand>
</feature>
<dbReference type="PIRSF" id="PIRSF000232">
    <property type="entry name" value="YdjA"/>
    <property type="match status" value="1"/>
</dbReference>
<proteinExistence type="inferred from homology"/>
<keyword evidence="3 7" id="KW-0288">FMN</keyword>
<dbReference type="Pfam" id="PF00881">
    <property type="entry name" value="Nitroreductase"/>
    <property type="match status" value="1"/>
</dbReference>
<gene>
    <name evidence="10" type="ORF">OR37_02822</name>
</gene>
<dbReference type="Gene3D" id="3.40.109.10">
    <property type="entry name" value="NADH Oxidase"/>
    <property type="match status" value="1"/>
</dbReference>
<feature type="binding site" evidence="8">
    <location>
        <position position="67"/>
    </location>
    <ligand>
        <name>FMN</name>
        <dbReference type="ChEBI" id="CHEBI:58210"/>
        <note>ligand shared between dimeric partners</note>
    </ligand>
</feature>
<reference evidence="10 11" key="1">
    <citation type="journal article" date="2013" name="Genome Announc.">
        <title>Draft Genome Sequence for Caulobacter sp. Strain OR37, a Bacterium Tolerant to Heavy Metals.</title>
        <authorList>
            <person name="Utturkar S.M."/>
            <person name="Bollmann A."/>
            <person name="Brzoska R.M."/>
            <person name="Klingeman D.M."/>
            <person name="Epstein S.E."/>
            <person name="Palumbo A.V."/>
            <person name="Brown S.D."/>
        </authorList>
    </citation>
    <scope>NUCLEOTIDE SEQUENCE [LARGE SCALE GENOMIC DNA]</scope>
    <source>
        <strain evidence="10 11">OR37</strain>
    </source>
</reference>
<keyword evidence="6 7" id="KW-0520">NAD</keyword>
<dbReference type="AlphaFoldDB" id="R0EGX1"/>
<dbReference type="InterPro" id="IPR000415">
    <property type="entry name" value="Nitroreductase-like"/>
</dbReference>
<dbReference type="EC" id="1.-.-.-" evidence="7"/>
<dbReference type="PATRIC" id="fig|1292034.3.peg.2802"/>
<dbReference type="PANTHER" id="PTHR43821:SF1">
    <property type="entry name" value="NAD(P)H NITROREDUCTASE YDJA-RELATED"/>
    <property type="match status" value="1"/>
</dbReference>
<evidence type="ECO:0000313" key="11">
    <source>
        <dbReference type="Proteomes" id="UP000013063"/>
    </source>
</evidence>
<dbReference type="InterPro" id="IPR052530">
    <property type="entry name" value="NAD(P)H_nitroreductase"/>
</dbReference>
<keyword evidence="11" id="KW-1185">Reference proteome</keyword>
<evidence type="ECO:0000256" key="1">
    <source>
        <dbReference type="ARBA" id="ARBA00007118"/>
    </source>
</evidence>
<dbReference type="PANTHER" id="PTHR43821">
    <property type="entry name" value="NAD(P)H NITROREDUCTASE YDJA-RELATED"/>
    <property type="match status" value="1"/>
</dbReference>
<dbReference type="InterPro" id="IPR026021">
    <property type="entry name" value="YdjA-like"/>
</dbReference>
<dbReference type="SUPFAM" id="SSF55469">
    <property type="entry name" value="FMN-dependent nitroreductase-like"/>
    <property type="match status" value="1"/>
</dbReference>
<feature type="binding site" description="in other chain" evidence="8">
    <location>
        <begin position="157"/>
        <end position="159"/>
    </location>
    <ligand>
        <name>FMN</name>
        <dbReference type="ChEBI" id="CHEBI:58210"/>
        <note>ligand shared between dimeric partners</note>
    </ligand>
</feature>
<accession>R0EGX1</accession>
<evidence type="ECO:0000313" key="10">
    <source>
        <dbReference type="EMBL" id="ENZ81264.1"/>
    </source>
</evidence>
<dbReference type="eggNOG" id="COG0778">
    <property type="taxonomic scope" value="Bacteria"/>
</dbReference>
<sequence length="211" mass="23022">MFRRDRLGRFRPPAPEFGETLPLEASPEVVAFLARRRSASAMSLAAPGPDPEQLSEILRLAARVPDHGKLAPWRFVILRGAAKDAFAERITALADSQANPAKANAALRKLTRPPVCVAVISRFIPGDIPEWEQRQSAAAVCHQMLLAASALGWGANWITDWYSYDPRATAILGLAPDEKVAGFVYLGTSTEQPQERVRPDVAAITTEWSPA</sequence>
<evidence type="ECO:0000256" key="7">
    <source>
        <dbReference type="PIRNR" id="PIRNR000232"/>
    </source>
</evidence>
<dbReference type="EMBL" id="APMP01000019">
    <property type="protein sequence ID" value="ENZ81264.1"/>
    <property type="molecule type" value="Genomic_DNA"/>
</dbReference>
<keyword evidence="4 7" id="KW-0521">NADP</keyword>
<dbReference type="GO" id="GO:0016491">
    <property type="term" value="F:oxidoreductase activity"/>
    <property type="evidence" value="ECO:0007669"/>
    <property type="project" value="UniProtKB-UniRule"/>
</dbReference>
<name>R0EGX1_CAUVI</name>
<dbReference type="InterPro" id="IPR029479">
    <property type="entry name" value="Nitroreductase"/>
</dbReference>
<comment type="cofactor">
    <cofactor evidence="8">
        <name>FMN</name>
        <dbReference type="ChEBI" id="CHEBI:58210"/>
    </cofactor>
    <text evidence="8">Binds 1 FMN per subunit.</text>
</comment>
<dbReference type="RefSeq" id="WP_004621135.1">
    <property type="nucleotide sequence ID" value="NZ_APMP01000019.1"/>
</dbReference>
<feature type="domain" description="Nitroreductase" evidence="9">
    <location>
        <begin position="45"/>
        <end position="187"/>
    </location>
</feature>
<dbReference type="OrthoDB" id="9804207at2"/>
<evidence type="ECO:0000256" key="6">
    <source>
        <dbReference type="ARBA" id="ARBA00023027"/>
    </source>
</evidence>
<comment type="similarity">
    <text evidence="1 7">Belongs to the nitroreductase family.</text>
</comment>
<evidence type="ECO:0000256" key="5">
    <source>
        <dbReference type="ARBA" id="ARBA00023002"/>
    </source>
</evidence>
<evidence type="ECO:0000256" key="2">
    <source>
        <dbReference type="ARBA" id="ARBA00022630"/>
    </source>
</evidence>
<dbReference type="CDD" id="cd02135">
    <property type="entry name" value="YdjA-like"/>
    <property type="match status" value="1"/>
</dbReference>
<keyword evidence="2 7" id="KW-0285">Flavoprotein</keyword>
<evidence type="ECO:0000256" key="8">
    <source>
        <dbReference type="PIRSR" id="PIRSR000232-1"/>
    </source>
</evidence>
<comment type="caution">
    <text evidence="10">The sequence shown here is derived from an EMBL/GenBank/DDBJ whole genome shotgun (WGS) entry which is preliminary data.</text>
</comment>
<keyword evidence="5 7" id="KW-0560">Oxidoreductase</keyword>
<dbReference type="Proteomes" id="UP000013063">
    <property type="component" value="Unassembled WGS sequence"/>
</dbReference>
<organism evidence="10 11">
    <name type="scientific">Caulobacter vibrioides OR37</name>
    <dbReference type="NCBI Taxonomy" id="1292034"/>
    <lineage>
        <taxon>Bacteria</taxon>
        <taxon>Pseudomonadati</taxon>
        <taxon>Pseudomonadota</taxon>
        <taxon>Alphaproteobacteria</taxon>
        <taxon>Caulobacterales</taxon>
        <taxon>Caulobacteraceae</taxon>
        <taxon>Caulobacter</taxon>
    </lineage>
</organism>
<evidence type="ECO:0000256" key="3">
    <source>
        <dbReference type="ARBA" id="ARBA00022643"/>
    </source>
</evidence>
<feature type="binding site" description="in other chain" evidence="8">
    <location>
        <begin position="36"/>
        <end position="38"/>
    </location>
    <ligand>
        <name>FMN</name>
        <dbReference type="ChEBI" id="CHEBI:58210"/>
        <note>ligand shared between dimeric partners</note>
    </ligand>
</feature>
<dbReference type="STRING" id="1292034.OR37_02822"/>
<evidence type="ECO:0000259" key="9">
    <source>
        <dbReference type="Pfam" id="PF00881"/>
    </source>
</evidence>
<protein>
    <recommendedName>
        <fullName evidence="7">Putative NAD(P)H nitroreductase</fullName>
        <ecNumber evidence="7">1.-.-.-</ecNumber>
    </recommendedName>
</protein>
<evidence type="ECO:0000256" key="4">
    <source>
        <dbReference type="ARBA" id="ARBA00022857"/>
    </source>
</evidence>